<protein>
    <submittedName>
        <fullName evidence="3">PhoU family transcriptional regulator</fullName>
    </submittedName>
    <submittedName>
        <fullName evidence="2">Phosphate uptake regulator PhoU</fullName>
    </submittedName>
</protein>
<proteinExistence type="predicted"/>
<evidence type="ECO:0000259" key="1">
    <source>
        <dbReference type="SMART" id="SM00966"/>
    </source>
</evidence>
<accession>A0A523BH85</accession>
<dbReference type="PANTHER" id="PTHR42930">
    <property type="entry name" value="PHOSPHATE-SPECIFIC TRANSPORT SYSTEM ACCESSORY PROTEIN PHOU"/>
    <property type="match status" value="1"/>
</dbReference>
<gene>
    <name evidence="3" type="ORF">DSO09_00865</name>
    <name evidence="2" type="ORF">EF809_01450</name>
</gene>
<dbReference type="EMBL" id="RXIH01000012">
    <property type="protein sequence ID" value="RZN57086.1"/>
    <property type="molecule type" value="Genomic_DNA"/>
</dbReference>
<dbReference type="GO" id="GO:0003677">
    <property type="term" value="F:DNA binding"/>
    <property type="evidence" value="ECO:0007669"/>
    <property type="project" value="InterPro"/>
</dbReference>
<dbReference type="InterPro" id="IPR038078">
    <property type="entry name" value="PhoU-like_sf"/>
</dbReference>
<dbReference type="SUPFAM" id="SSF109755">
    <property type="entry name" value="PhoU-like"/>
    <property type="match status" value="1"/>
</dbReference>
<comment type="caution">
    <text evidence="3">The sequence shown here is derived from an EMBL/GenBank/DDBJ whole genome shotgun (WGS) entry which is preliminary data.</text>
</comment>
<reference evidence="3 5" key="1">
    <citation type="journal article" date="2019" name="Nat. Microbiol.">
        <title>Expanding anaerobic alkane metabolism in the domain of Archaea.</title>
        <authorList>
            <person name="Wang Y."/>
            <person name="Wegener G."/>
            <person name="Hou J."/>
            <person name="Wang F."/>
            <person name="Xiao X."/>
        </authorList>
    </citation>
    <scope>NUCLEOTIDE SEQUENCE [LARGE SCALE GENOMIC DNA]</scope>
    <source>
        <strain evidence="3">WYZ-LMO11</strain>
    </source>
</reference>
<feature type="domain" description="SpoVT-AbrB" evidence="1">
    <location>
        <begin position="9"/>
        <end position="54"/>
    </location>
</feature>
<dbReference type="InterPro" id="IPR026022">
    <property type="entry name" value="PhoU_dom"/>
</dbReference>
<dbReference type="InterPro" id="IPR028366">
    <property type="entry name" value="PhoU"/>
</dbReference>
<dbReference type="Gene3D" id="1.20.58.220">
    <property type="entry name" value="Phosphate transport system protein phou homolog 2, domain 2"/>
    <property type="match status" value="2"/>
</dbReference>
<dbReference type="AlphaFoldDB" id="A0A523BH85"/>
<dbReference type="InterPro" id="IPR007159">
    <property type="entry name" value="SpoVT-AbrB_dom"/>
</dbReference>
<dbReference type="Gene3D" id="2.10.260.10">
    <property type="match status" value="1"/>
</dbReference>
<name>A0A523BH85_9CREN</name>
<dbReference type="SUPFAM" id="SSF89447">
    <property type="entry name" value="AbrB/MazE/MraZ-like"/>
    <property type="match status" value="1"/>
</dbReference>
<dbReference type="EMBL" id="QNVI01000011">
    <property type="protein sequence ID" value="TDA40293.1"/>
    <property type="molecule type" value="Genomic_DNA"/>
</dbReference>
<dbReference type="Pfam" id="PF04014">
    <property type="entry name" value="MazE_antitoxin"/>
    <property type="match status" value="1"/>
</dbReference>
<dbReference type="Proteomes" id="UP000316080">
    <property type="component" value="Unassembled WGS sequence"/>
</dbReference>
<evidence type="ECO:0000313" key="4">
    <source>
        <dbReference type="Proteomes" id="UP000316080"/>
    </source>
</evidence>
<evidence type="ECO:0000313" key="2">
    <source>
        <dbReference type="EMBL" id="RZN57086.1"/>
    </source>
</evidence>
<dbReference type="GO" id="GO:0045936">
    <property type="term" value="P:negative regulation of phosphate metabolic process"/>
    <property type="evidence" value="ECO:0007669"/>
    <property type="project" value="InterPro"/>
</dbReference>
<dbReference type="PANTHER" id="PTHR42930:SF2">
    <property type="entry name" value="PHOU DOMAIN-CONTAINING PROTEIN"/>
    <property type="match status" value="1"/>
</dbReference>
<evidence type="ECO:0000313" key="5">
    <source>
        <dbReference type="Proteomes" id="UP000317265"/>
    </source>
</evidence>
<reference evidence="2 4" key="2">
    <citation type="journal article" date="2019" name="Nat. Microbiol.">
        <title>Wide diversity of methane and short-chain alkane metabolisms in uncultured archaea.</title>
        <authorList>
            <person name="Borrel G."/>
            <person name="Adam P.S."/>
            <person name="McKay L.J."/>
            <person name="Chen L.X."/>
            <person name="Sierra-Garcia I.N."/>
            <person name="Sieber C.M."/>
            <person name="Letourneur Q."/>
            <person name="Ghozlane A."/>
            <person name="Andersen G.L."/>
            <person name="Li W.J."/>
            <person name="Hallam S.J."/>
            <person name="Muyzer G."/>
            <person name="de Oliveira V.M."/>
            <person name="Inskeep W.P."/>
            <person name="Banfield J.F."/>
            <person name="Gribaldo S."/>
        </authorList>
    </citation>
    <scope>NUCLEOTIDE SEQUENCE [LARGE SCALE GENOMIC DNA]</scope>
    <source>
        <strain evidence="2">Verst-YHS</strain>
    </source>
</reference>
<evidence type="ECO:0000313" key="3">
    <source>
        <dbReference type="EMBL" id="TDA40293.1"/>
    </source>
</evidence>
<organism evidence="3 5">
    <name type="scientific">Thermoproteota archaeon</name>
    <dbReference type="NCBI Taxonomy" id="2056631"/>
    <lineage>
        <taxon>Archaea</taxon>
        <taxon>Thermoproteota</taxon>
    </lineage>
</organism>
<dbReference type="GO" id="GO:0030643">
    <property type="term" value="P:intracellular phosphate ion homeostasis"/>
    <property type="evidence" value="ECO:0007669"/>
    <property type="project" value="InterPro"/>
</dbReference>
<dbReference type="Proteomes" id="UP000317265">
    <property type="component" value="Unassembled WGS sequence"/>
</dbReference>
<dbReference type="InterPro" id="IPR037914">
    <property type="entry name" value="SpoVT-AbrB_sf"/>
</dbReference>
<dbReference type="SMART" id="SM00966">
    <property type="entry name" value="SpoVT_AbrB"/>
    <property type="match status" value="1"/>
</dbReference>
<sequence>MEEIRKIQLTGRSSFIISLPKKWIKDMGLKVGDQLVITQEGSSLIITPKDLIKPKVNLSEAIIKISKDYPLEKIIRAIISVYLNGYDTIRIMAIDGQITPSYKNTIRELTKRKLIGVEIISDMPNEMILKVLVDSTELSISSTLRRMCLITSSLHENAIKALINLDKELANNVIELDDEVDRLSFYIIRQLKVAVQNSKVMQEIGLSNPRECLAYRVLVKFIERIADHSVRIAEITTTLNPKLDESILDEIMKVSSFSKSVFETSLEAFFKRDYQLAEENIQKIRETMTKGMKIIRDIIKINKKQSVELALILENLRRIIDYSSDIAEIVLNLSIEQIIQT</sequence>
<dbReference type="Pfam" id="PF01895">
    <property type="entry name" value="PhoU"/>
    <property type="match status" value="2"/>
</dbReference>